<feature type="region of interest" description="Disordered" evidence="1">
    <location>
        <begin position="1"/>
        <end position="78"/>
    </location>
</feature>
<dbReference type="Proteomes" id="UP000515489">
    <property type="component" value="Chromosome"/>
</dbReference>
<sequence>MATNAPSQTPEENDDRTAQAAKGQQDGGTVGQSSGRPSYGSGGYELNLDDEQGDEGGSGSASSATSKAPRQSSEDENK</sequence>
<feature type="compositionally biased region" description="Polar residues" evidence="1">
    <location>
        <begin position="1"/>
        <end position="10"/>
    </location>
</feature>
<evidence type="ECO:0000313" key="2">
    <source>
        <dbReference type="EMBL" id="QNH63504.1"/>
    </source>
</evidence>
<dbReference type="EMBL" id="CP060202">
    <property type="protein sequence ID" value="QNH63504.1"/>
    <property type="molecule type" value="Genomic_DNA"/>
</dbReference>
<accession>A0A7G7WAW1</accession>
<dbReference type="KEGG" id="hsk:H4317_06845"/>
<reference evidence="2 3" key="1">
    <citation type="submission" date="2020-08" db="EMBL/GenBank/DDBJ databases">
        <title>Hymenobacter sp. S2-20-2 genome sequencing.</title>
        <authorList>
            <person name="Jin L."/>
        </authorList>
    </citation>
    <scope>NUCLEOTIDE SEQUENCE [LARGE SCALE GENOMIC DNA]</scope>
    <source>
        <strain evidence="2 3">S2-20-2</strain>
    </source>
</reference>
<dbReference type="RefSeq" id="WP_185889381.1">
    <property type="nucleotide sequence ID" value="NZ_CP060202.1"/>
</dbReference>
<proteinExistence type="predicted"/>
<keyword evidence="3" id="KW-1185">Reference proteome</keyword>
<evidence type="ECO:0000256" key="1">
    <source>
        <dbReference type="SAM" id="MobiDB-lite"/>
    </source>
</evidence>
<protein>
    <submittedName>
        <fullName evidence="2">Uncharacterized protein</fullName>
    </submittedName>
</protein>
<gene>
    <name evidence="2" type="ORF">H4317_06845</name>
</gene>
<dbReference type="AlphaFoldDB" id="A0A7G7WAW1"/>
<evidence type="ECO:0000313" key="3">
    <source>
        <dbReference type="Proteomes" id="UP000515489"/>
    </source>
</evidence>
<name>A0A7G7WAW1_9BACT</name>
<organism evidence="2 3">
    <name type="scientific">Hymenobacter sediminicola</name>
    <dbReference type="NCBI Taxonomy" id="2761579"/>
    <lineage>
        <taxon>Bacteria</taxon>
        <taxon>Pseudomonadati</taxon>
        <taxon>Bacteroidota</taxon>
        <taxon>Cytophagia</taxon>
        <taxon>Cytophagales</taxon>
        <taxon>Hymenobacteraceae</taxon>
        <taxon>Hymenobacter</taxon>
    </lineage>
</organism>